<dbReference type="AlphaFoldDB" id="A0A4R2N1R1"/>
<comment type="subcellular location">
    <subcellularLocation>
        <location evidence="1">Cell inner membrane</location>
        <topology evidence="1">Multi-pass membrane protein</topology>
    </subcellularLocation>
</comment>
<evidence type="ECO:0000313" key="3">
    <source>
        <dbReference type="EMBL" id="TCP13484.1"/>
    </source>
</evidence>
<gene>
    <name evidence="3" type="ORF">EV697_102370</name>
</gene>
<keyword evidence="1 2" id="KW-0472">Membrane</keyword>
<dbReference type="PANTHER" id="PTHR35813:SF1">
    <property type="entry name" value="INNER MEMBRANE PROTEIN YBAN"/>
    <property type="match status" value="1"/>
</dbReference>
<dbReference type="OrthoDB" id="5690292at2"/>
<name>A0A4R2N1R1_9PAST</name>
<dbReference type="RefSeq" id="WP_132023083.1">
    <property type="nucleotide sequence ID" value="NZ_CP016605.1"/>
</dbReference>
<dbReference type="EMBL" id="SLXI01000002">
    <property type="protein sequence ID" value="TCP13484.1"/>
    <property type="molecule type" value="Genomic_DNA"/>
</dbReference>
<dbReference type="PANTHER" id="PTHR35813">
    <property type="entry name" value="INNER MEMBRANE PROTEIN YBAN"/>
    <property type="match status" value="1"/>
</dbReference>
<dbReference type="InterPro" id="IPR007401">
    <property type="entry name" value="DUF454"/>
</dbReference>
<keyword evidence="2" id="KW-0812">Transmembrane</keyword>
<organism evidence="3 4">
    <name type="scientific">Bisgaardia hudsonensis</name>
    <dbReference type="NCBI Taxonomy" id="109472"/>
    <lineage>
        <taxon>Bacteria</taxon>
        <taxon>Pseudomonadati</taxon>
        <taxon>Pseudomonadota</taxon>
        <taxon>Gammaproteobacteria</taxon>
        <taxon>Pasteurellales</taxon>
        <taxon>Pasteurellaceae</taxon>
        <taxon>Bisgaardia</taxon>
    </lineage>
</organism>
<dbReference type="PIRSF" id="PIRSF016789">
    <property type="entry name" value="DUF454"/>
    <property type="match status" value="1"/>
</dbReference>
<keyword evidence="1" id="KW-0997">Cell inner membrane</keyword>
<evidence type="ECO:0000256" key="2">
    <source>
        <dbReference type="SAM" id="Phobius"/>
    </source>
</evidence>
<feature type="transmembrane region" description="Helical" evidence="2">
    <location>
        <begin position="74"/>
        <end position="92"/>
    </location>
</feature>
<proteinExistence type="predicted"/>
<keyword evidence="1" id="KW-1003">Cell membrane</keyword>
<comment type="caution">
    <text evidence="3">The sequence shown here is derived from an EMBL/GenBank/DDBJ whole genome shotgun (WGS) entry which is preliminary data.</text>
</comment>
<sequence>MKIVYIVLGFIFLGLGILGIILPLMPATPFLLLTLFFFAKGSDRVHNWFIQTNIYKKHLKSFKEQRGLTKKAKFWILLFATITLTMGFIFTPSIIGKSIIVIVLIMKYIAFFFWIKTIEEPTNEQSISIID</sequence>
<dbReference type="GO" id="GO:0005886">
    <property type="term" value="C:plasma membrane"/>
    <property type="evidence" value="ECO:0007669"/>
    <property type="project" value="UniProtKB-SubCell"/>
</dbReference>
<accession>A0A4R2N1R1</accession>
<feature type="transmembrane region" description="Helical" evidence="2">
    <location>
        <begin position="98"/>
        <end position="115"/>
    </location>
</feature>
<reference evidence="3 4" key="1">
    <citation type="submission" date="2019-03" db="EMBL/GenBank/DDBJ databases">
        <title>Genomic Encyclopedia of Type Strains, Phase IV (KMG-IV): sequencing the most valuable type-strain genomes for metagenomic binning, comparative biology and taxonomic classification.</title>
        <authorList>
            <person name="Goeker M."/>
        </authorList>
    </citation>
    <scope>NUCLEOTIDE SEQUENCE [LARGE SCALE GENOMIC DNA]</scope>
    <source>
        <strain evidence="3 4">DSM 28231</strain>
    </source>
</reference>
<protein>
    <recommendedName>
        <fullName evidence="1">Inner membrane protein</fullName>
    </recommendedName>
</protein>
<dbReference type="Proteomes" id="UP000294841">
    <property type="component" value="Unassembled WGS sequence"/>
</dbReference>
<dbReference type="Pfam" id="PF04304">
    <property type="entry name" value="DUF454"/>
    <property type="match status" value="1"/>
</dbReference>
<feature type="transmembrane region" description="Helical" evidence="2">
    <location>
        <begin position="6"/>
        <end position="39"/>
    </location>
</feature>
<keyword evidence="4" id="KW-1185">Reference proteome</keyword>
<evidence type="ECO:0000313" key="4">
    <source>
        <dbReference type="Proteomes" id="UP000294841"/>
    </source>
</evidence>
<keyword evidence="2" id="KW-1133">Transmembrane helix</keyword>
<evidence type="ECO:0000256" key="1">
    <source>
        <dbReference type="PIRNR" id="PIRNR016789"/>
    </source>
</evidence>